<evidence type="ECO:0000313" key="2">
    <source>
        <dbReference type="EMBL" id="RXR29309.1"/>
    </source>
</evidence>
<dbReference type="AlphaFoldDB" id="A0A4Q1KJG3"/>
<keyword evidence="1" id="KW-0812">Transmembrane</keyword>
<protein>
    <recommendedName>
        <fullName evidence="1">SURF1-like protein</fullName>
    </recommendedName>
</protein>
<keyword evidence="1" id="KW-1133">Transmembrane helix</keyword>
<reference evidence="3" key="1">
    <citation type="submission" date="2019-01" db="EMBL/GenBank/DDBJ databases">
        <title>Cytophagaceae bacterium strain CAR-16.</title>
        <authorList>
            <person name="Chen W.-M."/>
        </authorList>
    </citation>
    <scope>NUCLEOTIDE SEQUENCE [LARGE SCALE GENOMIC DNA]</scope>
    <source>
        <strain evidence="3">CHR27</strain>
    </source>
</reference>
<feature type="transmembrane region" description="Helical" evidence="1">
    <location>
        <begin position="185"/>
        <end position="205"/>
    </location>
</feature>
<dbReference type="Pfam" id="PF02104">
    <property type="entry name" value="SURF1"/>
    <property type="match status" value="1"/>
</dbReference>
<sequence>MTRWFPRYWPLVPTVLVLSAVAAMVMLGVWQLKRAGQKEALIAEVRHNPALPPRSFPSTGPVTPDMTFRRSALHCLRVVHWQVEAGRAADGSAGFRYIAHCTTGAEGQGALVAVGVGGKPDMKPGWTGGTISGWISKEPDHRSLFAQLTGPELVLRPMLVAEASPIAELKPSSLPRPDDIPNNHLSYAVQWFLFAVVALVIYGLALKLRERKGQADS</sequence>
<comment type="similarity">
    <text evidence="1">Belongs to the SURF1 family.</text>
</comment>
<keyword evidence="1" id="KW-0472">Membrane</keyword>
<proteinExistence type="inferred from homology"/>
<feature type="transmembrane region" description="Helical" evidence="1">
    <location>
        <begin position="12"/>
        <end position="32"/>
    </location>
</feature>
<dbReference type="GO" id="GO:0005886">
    <property type="term" value="C:plasma membrane"/>
    <property type="evidence" value="ECO:0007669"/>
    <property type="project" value="UniProtKB-SubCell"/>
</dbReference>
<accession>A0A4Q1KJG3</accession>
<evidence type="ECO:0000313" key="3">
    <source>
        <dbReference type="Proteomes" id="UP000290958"/>
    </source>
</evidence>
<keyword evidence="3" id="KW-1185">Reference proteome</keyword>
<dbReference type="Proteomes" id="UP000290958">
    <property type="component" value="Unassembled WGS sequence"/>
</dbReference>
<keyword evidence="1" id="KW-1003">Cell membrane</keyword>
<dbReference type="InterPro" id="IPR002994">
    <property type="entry name" value="Surf1/Shy1"/>
</dbReference>
<gene>
    <name evidence="2" type="ORF">EQG66_07420</name>
</gene>
<dbReference type="EMBL" id="SBKP01000005">
    <property type="protein sequence ID" value="RXR29309.1"/>
    <property type="molecule type" value="Genomic_DNA"/>
</dbReference>
<comment type="subcellular location">
    <subcellularLocation>
        <location evidence="1">Cell membrane</location>
        <topology evidence="1">Multi-pass membrane protein</topology>
    </subcellularLocation>
</comment>
<dbReference type="CDD" id="cd06662">
    <property type="entry name" value="SURF1"/>
    <property type="match status" value="1"/>
</dbReference>
<evidence type="ECO:0000256" key="1">
    <source>
        <dbReference type="RuleBase" id="RU363076"/>
    </source>
</evidence>
<comment type="caution">
    <text evidence="2">The sequence shown here is derived from an EMBL/GenBank/DDBJ whole genome shotgun (WGS) entry which is preliminary data.</text>
</comment>
<dbReference type="OrthoDB" id="6079986at2"/>
<dbReference type="RefSeq" id="WP_129403946.1">
    <property type="nucleotide sequence ID" value="NZ_SBKP01000005.1"/>
</dbReference>
<name>A0A4Q1KJG3_9SPHN</name>
<organism evidence="2 3">
    <name type="scientific">Sphingobium fluviale</name>
    <dbReference type="NCBI Taxonomy" id="2506423"/>
    <lineage>
        <taxon>Bacteria</taxon>
        <taxon>Pseudomonadati</taxon>
        <taxon>Pseudomonadota</taxon>
        <taxon>Alphaproteobacteria</taxon>
        <taxon>Sphingomonadales</taxon>
        <taxon>Sphingomonadaceae</taxon>
        <taxon>Sphingobium</taxon>
    </lineage>
</organism>